<keyword evidence="1" id="KW-0732">Signal</keyword>
<reference evidence="2" key="2">
    <citation type="journal article" date="2022" name="Microbiol. Resour. Announc.">
        <title>Metagenome Sequencing to Explore Phylogenomics of Terrestrial Cyanobacteria.</title>
        <authorList>
            <person name="Ward R.D."/>
            <person name="Stajich J.E."/>
            <person name="Johansen J.R."/>
            <person name="Huntemann M."/>
            <person name="Clum A."/>
            <person name="Foster B."/>
            <person name="Foster B."/>
            <person name="Roux S."/>
            <person name="Palaniappan K."/>
            <person name="Varghese N."/>
            <person name="Mukherjee S."/>
            <person name="Reddy T.B.K."/>
            <person name="Daum C."/>
            <person name="Copeland A."/>
            <person name="Chen I.A."/>
            <person name="Ivanova N.N."/>
            <person name="Kyrpides N.C."/>
            <person name="Shapiro N."/>
            <person name="Eloe-Fadrosh E.A."/>
            <person name="Pietrasiak N."/>
        </authorList>
    </citation>
    <scope>NUCLEOTIDE SEQUENCE</scope>
    <source>
        <strain evidence="2">GSE-NOS-MK-12-04C</strain>
    </source>
</reference>
<sequence length="235" mass="26709">MPSNFTISYSFSLLSLLSIVLCHKPAIAQQLPPLPINEEGYSTNRENPAPPNYIDYQAPSTIIQNNQIQNNQNFERYLVYVDSNNPQELQQIRSIEPRAFYRQVQGRSIIQVGVFSKQPNALERVRELQSYGINSVRILSLNNGQEIPSSGNPNIENSRNQKYYYVAIPASPGELPDIENRIRGNIRQNIGVMARNQPRGSHVAVGPFVQRSQAEQWNNYLLNLGFGNARVYYGR</sequence>
<evidence type="ECO:0000313" key="2">
    <source>
        <dbReference type="EMBL" id="MBW4669439.1"/>
    </source>
</evidence>
<dbReference type="AlphaFoldDB" id="A0A951QN43"/>
<accession>A0A951QN43</accession>
<comment type="caution">
    <text evidence="2">The sequence shown here is derived from an EMBL/GenBank/DDBJ whole genome shotgun (WGS) entry which is preliminary data.</text>
</comment>
<feature type="signal peptide" evidence="1">
    <location>
        <begin position="1"/>
        <end position="28"/>
    </location>
</feature>
<feature type="chain" id="PRO_5037623584" evidence="1">
    <location>
        <begin position="29"/>
        <end position="235"/>
    </location>
</feature>
<protein>
    <submittedName>
        <fullName evidence="2">SPOR domain-containing protein</fullName>
    </submittedName>
</protein>
<gene>
    <name evidence="2" type="ORF">KME60_18985</name>
</gene>
<dbReference type="EMBL" id="JAHHGZ010000020">
    <property type="protein sequence ID" value="MBW4669439.1"/>
    <property type="molecule type" value="Genomic_DNA"/>
</dbReference>
<dbReference type="Proteomes" id="UP000729701">
    <property type="component" value="Unassembled WGS sequence"/>
</dbReference>
<evidence type="ECO:0000256" key="1">
    <source>
        <dbReference type="SAM" id="SignalP"/>
    </source>
</evidence>
<evidence type="ECO:0000313" key="3">
    <source>
        <dbReference type="Proteomes" id="UP000729701"/>
    </source>
</evidence>
<organism evidence="2 3">
    <name type="scientific">Cyanomargarita calcarea GSE-NOS-MK-12-04C</name>
    <dbReference type="NCBI Taxonomy" id="2839659"/>
    <lineage>
        <taxon>Bacteria</taxon>
        <taxon>Bacillati</taxon>
        <taxon>Cyanobacteriota</taxon>
        <taxon>Cyanophyceae</taxon>
        <taxon>Nostocales</taxon>
        <taxon>Cyanomargaritaceae</taxon>
        <taxon>Cyanomargarita</taxon>
    </lineage>
</organism>
<proteinExistence type="predicted"/>
<reference evidence="2" key="1">
    <citation type="submission" date="2021-05" db="EMBL/GenBank/DDBJ databases">
        <authorList>
            <person name="Pietrasiak N."/>
            <person name="Ward R."/>
            <person name="Stajich J.E."/>
            <person name="Kurbessoian T."/>
        </authorList>
    </citation>
    <scope>NUCLEOTIDE SEQUENCE</scope>
    <source>
        <strain evidence="2">GSE-NOS-MK-12-04C</strain>
    </source>
</reference>
<name>A0A951QN43_9CYAN</name>